<reference evidence="7 8" key="1">
    <citation type="submission" date="2013-11" db="EMBL/GenBank/DDBJ databases">
        <title>The Genome Sequence of Fusobacterium sp. 7_1.</title>
        <authorList>
            <consortium name="The Broad Institute Genome Sequencing Platform"/>
            <person name="Earl A."/>
            <person name="Ward D."/>
            <person name="Feldgarden M."/>
            <person name="Gevers D."/>
            <person name="Strauss J."/>
            <person name="Ambrose C.E."/>
            <person name="Allen-Vercoe E."/>
            <person name="Walker B."/>
            <person name="Young S.K."/>
            <person name="Zeng Q."/>
            <person name="Gargeya S."/>
            <person name="Fitzgerald M."/>
            <person name="Haas B."/>
            <person name="Abouelleil A."/>
            <person name="Alvarado L."/>
            <person name="Arachchi H.M."/>
            <person name="Berlin A.M."/>
            <person name="Chapman S.B."/>
            <person name="Goldberg J."/>
            <person name="Griggs A."/>
            <person name="Gujja S."/>
            <person name="Hansen M."/>
            <person name="Howarth C."/>
            <person name="Imamovic A."/>
            <person name="Larimer J."/>
            <person name="McCowen C."/>
            <person name="Montmayeur A."/>
            <person name="Murphy C."/>
            <person name="Neiman D."/>
            <person name="Pearson M."/>
            <person name="Priest M."/>
            <person name="Roberts A."/>
            <person name="Saif S."/>
            <person name="Shea T."/>
            <person name="Sisk P."/>
            <person name="Sykes S."/>
            <person name="Wortman J."/>
            <person name="Nusbaum C."/>
            <person name="Birren B."/>
        </authorList>
    </citation>
    <scope>NUCLEOTIDE SEQUENCE [LARGE SCALE GENOMIC DNA]</scope>
    <source>
        <strain evidence="7 8">7_1</strain>
    </source>
</reference>
<dbReference type="HOGENOM" id="CLU_009273_3_0_0"/>
<organism evidence="7">
    <name type="scientific">Fusobacterium animalis 7_1</name>
    <dbReference type="NCBI Taxonomy" id="457405"/>
    <lineage>
        <taxon>Bacteria</taxon>
        <taxon>Fusobacteriati</taxon>
        <taxon>Fusobacteriota</taxon>
        <taxon>Fusobacteriia</taxon>
        <taxon>Fusobacteriales</taxon>
        <taxon>Fusobacteriaceae</taxon>
        <taxon>Fusobacterium</taxon>
    </lineage>
</organism>
<keyword evidence="1" id="KW-0949">S-adenosyl-L-methionine</keyword>
<dbReference type="GO" id="GO:0016491">
    <property type="term" value="F:oxidoreductase activity"/>
    <property type="evidence" value="ECO:0007669"/>
    <property type="project" value="InterPro"/>
</dbReference>
<keyword evidence="4" id="KW-0411">Iron-sulfur</keyword>
<dbReference type="eggNOG" id="COG0641">
    <property type="taxonomic scope" value="Bacteria"/>
</dbReference>
<keyword evidence="3" id="KW-0408">Iron</keyword>
<dbReference type="KEGG" id="fne:FSDG_01123"/>
<dbReference type="InterPro" id="IPR023867">
    <property type="entry name" value="Sulphatase_maturase_rSAM"/>
</dbReference>
<evidence type="ECO:0000256" key="4">
    <source>
        <dbReference type="ARBA" id="ARBA00023014"/>
    </source>
</evidence>
<dbReference type="SFLD" id="SFLDG01067">
    <property type="entry name" value="SPASM/twitch_domain_containing"/>
    <property type="match status" value="1"/>
</dbReference>
<dbReference type="PANTHER" id="PTHR43273">
    <property type="entry name" value="ANAEROBIC SULFATASE-MATURATING ENZYME HOMOLOG ASLB-RELATED"/>
    <property type="match status" value="1"/>
</dbReference>
<dbReference type="GO" id="GO:0046872">
    <property type="term" value="F:metal ion binding"/>
    <property type="evidence" value="ECO:0007669"/>
    <property type="project" value="UniProtKB-KW"/>
</dbReference>
<evidence type="ECO:0000313" key="7">
    <source>
        <dbReference type="EMBL" id="EEO42564.1"/>
    </source>
</evidence>
<evidence type="ECO:0000256" key="2">
    <source>
        <dbReference type="ARBA" id="ARBA00022723"/>
    </source>
</evidence>
<keyword evidence="2" id="KW-0479">Metal-binding</keyword>
<dbReference type="AlphaFoldDB" id="A0A140PS15"/>
<evidence type="ECO:0000256" key="1">
    <source>
        <dbReference type="ARBA" id="ARBA00022691"/>
    </source>
</evidence>
<evidence type="ECO:0000256" key="5">
    <source>
        <dbReference type="ARBA" id="ARBA00023601"/>
    </source>
</evidence>
<proteinExistence type="inferred from homology"/>
<dbReference type="Gene3D" id="3.20.20.70">
    <property type="entry name" value="Aldolase class I"/>
    <property type="match status" value="1"/>
</dbReference>
<dbReference type="Pfam" id="PF04055">
    <property type="entry name" value="Radical_SAM"/>
    <property type="match status" value="1"/>
</dbReference>
<dbReference type="SUPFAM" id="SSF102114">
    <property type="entry name" value="Radical SAM enzymes"/>
    <property type="match status" value="1"/>
</dbReference>
<feature type="domain" description="Radical SAM core" evidence="6">
    <location>
        <begin position="8"/>
        <end position="160"/>
    </location>
</feature>
<protein>
    <submittedName>
        <fullName evidence="7">Radical SAM additional 4Fe4S-binding SPASM domain-containing protein</fullName>
    </submittedName>
</protein>
<dbReference type="SFLD" id="SFLDS00029">
    <property type="entry name" value="Radical_SAM"/>
    <property type="match status" value="1"/>
</dbReference>
<gene>
    <name evidence="7" type="ORF">FSDG_01123</name>
</gene>
<evidence type="ECO:0000259" key="6">
    <source>
        <dbReference type="Pfam" id="PF04055"/>
    </source>
</evidence>
<dbReference type="RefSeq" id="WP_008701253.1">
    <property type="nucleotide sequence ID" value="NZ_AKBT01000001.1"/>
</dbReference>
<comment type="similarity">
    <text evidence="5">Belongs to the radical SAM superfamily. Anaerobic sulfatase-maturating enzyme family.</text>
</comment>
<dbReference type="PANTHER" id="PTHR43273:SF3">
    <property type="entry name" value="ANAEROBIC SULFATASE-MATURATING ENZYME HOMOLOG ASLB-RELATED"/>
    <property type="match status" value="1"/>
</dbReference>
<sequence>MNILTLMLTDSCNCQCVYCYQRVLKSNSVGNWKINQIEKLKDILLNIDAIHFFGGEPLLEEEFIINLDKYINDLFKKKKLFQKPIYIFSSNLTYLSKKFKKFLIKLKKEEHAFKFIISIDGKKEIHDINRKISENLSSYELILENNKFLQENNIELDSIVSVYNKKHLENNCSILQTVFDITKNFPNTKFVQFNYEECISGLSIEKNLFFKTQLSAIEEVFQMIVNKETRVIHYKHFLRKFLNDIYFSLCHIQLKDYMCLNKKNKIAIFPNGDVYTCVDEYYLKVPPFKNINISSDKKAELILKGSNCSSCKYDVICHICPIKQDEYQEECERKKEFFRIFEKNLKEIFSNVKTTYFFKKYLDISAITLKELYLYFREI</sequence>
<dbReference type="GO" id="GO:0051536">
    <property type="term" value="F:iron-sulfur cluster binding"/>
    <property type="evidence" value="ECO:0007669"/>
    <property type="project" value="UniProtKB-KW"/>
</dbReference>
<evidence type="ECO:0000313" key="8">
    <source>
        <dbReference type="Proteomes" id="UP000002799"/>
    </source>
</evidence>
<dbReference type="InterPro" id="IPR007197">
    <property type="entry name" value="rSAM"/>
</dbReference>
<name>A0A140PS15_9FUSO</name>
<dbReference type="EMBL" id="CP007062">
    <property type="protein sequence ID" value="EEO42564.1"/>
    <property type="molecule type" value="Genomic_DNA"/>
</dbReference>
<accession>A0A140PS15</accession>
<dbReference type="InterPro" id="IPR013785">
    <property type="entry name" value="Aldolase_TIM"/>
</dbReference>
<evidence type="ECO:0000256" key="3">
    <source>
        <dbReference type="ARBA" id="ARBA00023004"/>
    </source>
</evidence>
<dbReference type="Proteomes" id="UP000002799">
    <property type="component" value="Chromosome"/>
</dbReference>
<dbReference type="InterPro" id="IPR058240">
    <property type="entry name" value="rSAM_sf"/>
</dbReference>